<feature type="region of interest" description="Disordered" evidence="1">
    <location>
        <begin position="547"/>
        <end position="567"/>
    </location>
</feature>
<dbReference type="Proteomes" id="UP000716291">
    <property type="component" value="Unassembled WGS sequence"/>
</dbReference>
<dbReference type="Pfam" id="PF01553">
    <property type="entry name" value="Acyltransferase"/>
    <property type="match status" value="1"/>
</dbReference>
<feature type="region of interest" description="Disordered" evidence="1">
    <location>
        <begin position="603"/>
        <end position="622"/>
    </location>
</feature>
<evidence type="ECO:0000256" key="2">
    <source>
        <dbReference type="SAM" id="Phobius"/>
    </source>
</evidence>
<dbReference type="EMBL" id="JAANQT010000280">
    <property type="protein sequence ID" value="KAG1312446.1"/>
    <property type="molecule type" value="Genomic_DNA"/>
</dbReference>
<dbReference type="PANTHER" id="PTHR31605">
    <property type="entry name" value="GLYCEROL-3-PHOSPHATE O-ACYLTRANSFERASE 1"/>
    <property type="match status" value="1"/>
</dbReference>
<dbReference type="InterPro" id="IPR002123">
    <property type="entry name" value="Plipid/glycerol_acylTrfase"/>
</dbReference>
<gene>
    <name evidence="4" type="ORF">G6F64_003014</name>
</gene>
<protein>
    <recommendedName>
        <fullName evidence="3">Phospholipid/glycerol acyltransferase domain-containing protein</fullName>
    </recommendedName>
</protein>
<dbReference type="GO" id="GO:0008654">
    <property type="term" value="P:phospholipid biosynthetic process"/>
    <property type="evidence" value="ECO:0007669"/>
    <property type="project" value="TreeGrafter"/>
</dbReference>
<feature type="transmembrane region" description="Helical" evidence="2">
    <location>
        <begin position="440"/>
        <end position="463"/>
    </location>
</feature>
<dbReference type="GO" id="GO:0004366">
    <property type="term" value="F:glycerol-3-phosphate O-acyltransferase activity"/>
    <property type="evidence" value="ECO:0007669"/>
    <property type="project" value="TreeGrafter"/>
</dbReference>
<reference evidence="4" key="1">
    <citation type="journal article" date="2020" name="Microb. Genom.">
        <title>Genetic diversity of clinical and environmental Mucorales isolates obtained from an investigation of mucormycosis cases among solid organ transplant recipients.</title>
        <authorList>
            <person name="Nguyen M.H."/>
            <person name="Kaul D."/>
            <person name="Muto C."/>
            <person name="Cheng S.J."/>
            <person name="Richter R.A."/>
            <person name="Bruno V.M."/>
            <person name="Liu G."/>
            <person name="Beyhan S."/>
            <person name="Sundermann A.J."/>
            <person name="Mounaud S."/>
            <person name="Pasculle A.W."/>
            <person name="Nierman W.C."/>
            <person name="Driscoll E."/>
            <person name="Cumbie R."/>
            <person name="Clancy C.J."/>
            <person name="Dupont C.L."/>
        </authorList>
    </citation>
    <scope>NUCLEOTIDE SEQUENCE</scope>
    <source>
        <strain evidence="4">GL11</strain>
    </source>
</reference>
<evidence type="ECO:0000313" key="4">
    <source>
        <dbReference type="EMBL" id="KAG1312446.1"/>
    </source>
</evidence>
<comment type="caution">
    <text evidence="4">The sequence shown here is derived from an EMBL/GenBank/DDBJ whole genome shotgun (WGS) entry which is preliminary data.</text>
</comment>
<sequence length="622" mass="70718">MTDQHSVTYQTFRVIFQVISHIFFREIKTGDAHLVPTTGPCIFIVGPHANQFIDGVVFLSNNPRPSYALMASVSYDKPLIGHIGKILNAIPVVRPQDIITKGTGSIYYDQFNTIRGENTKFKSELKTRDFILFGRNHKVHVKKIISDTQLEITYSVHLSEQEQGERFEYSIAPHIDQTTVYEEVYRYLNNNECITIFPEGGSHDRSEMLPLKAGFAVMALGAAAANPDLDIKIVPVGLNYFHPDRFRSRAVVSFGQPISIDRQDVERYKLGSEERREAITRLLDRSDEAFKAVTVNTPDYDTLMVIQAVRRLYVNKKRPSIERVVKLNRHFASLWQKLRGDPSLETIVRKVRYYNDTLRFFGIRDHQVEKLNIRPSKATFQLIKRIAKLVIMALLGTPALLSNLPLIWITDYASKKKQKQALAGSSVKITGKDVIASWKVIVVSVAAPALYGFYALLYLIFLIKHRPNLSLRHKIRRAICVWAIQPILSYLLMRLGDTGLDTYKSIKPLFLAIRNPEAGEVVRQMRTDLSKDIIEFINHHAPELNLEEHSDTESSSNDHDHSLLSESVGHDMPESALISQSEAESMFSSTSIQAEMLALDSHEYSSESNFEVESIELEDNEI</sequence>
<evidence type="ECO:0000259" key="3">
    <source>
        <dbReference type="SMART" id="SM00563"/>
    </source>
</evidence>
<dbReference type="OrthoDB" id="2427554at2759"/>
<dbReference type="SMART" id="SM00563">
    <property type="entry name" value="PlsC"/>
    <property type="match status" value="1"/>
</dbReference>
<proteinExistence type="predicted"/>
<dbReference type="SUPFAM" id="SSF69593">
    <property type="entry name" value="Glycerol-3-phosphate (1)-acyltransferase"/>
    <property type="match status" value="1"/>
</dbReference>
<keyword evidence="5" id="KW-1185">Reference proteome</keyword>
<dbReference type="InterPro" id="IPR052744">
    <property type="entry name" value="GPAT/DAPAT"/>
</dbReference>
<dbReference type="AlphaFoldDB" id="A0A9P6XFF1"/>
<feature type="compositionally biased region" description="Acidic residues" evidence="1">
    <location>
        <begin position="613"/>
        <end position="622"/>
    </location>
</feature>
<dbReference type="GO" id="GO:0016287">
    <property type="term" value="F:glycerone-phosphate O-acyltransferase activity"/>
    <property type="evidence" value="ECO:0007669"/>
    <property type="project" value="TreeGrafter"/>
</dbReference>
<keyword evidence="2" id="KW-0812">Transmembrane</keyword>
<evidence type="ECO:0000313" key="5">
    <source>
        <dbReference type="Proteomes" id="UP000716291"/>
    </source>
</evidence>
<evidence type="ECO:0000256" key="1">
    <source>
        <dbReference type="SAM" id="MobiDB-lite"/>
    </source>
</evidence>
<dbReference type="PANTHER" id="PTHR31605:SF0">
    <property type="entry name" value="GLYCEROL-3-PHOSPHATE O-ACYLTRANSFERASE 1"/>
    <property type="match status" value="1"/>
</dbReference>
<accession>A0A9P6XFF1</accession>
<name>A0A9P6XFF1_RHIOR</name>
<organism evidence="4 5">
    <name type="scientific">Rhizopus oryzae</name>
    <name type="common">Mucormycosis agent</name>
    <name type="synonym">Rhizopus arrhizus var. delemar</name>
    <dbReference type="NCBI Taxonomy" id="64495"/>
    <lineage>
        <taxon>Eukaryota</taxon>
        <taxon>Fungi</taxon>
        <taxon>Fungi incertae sedis</taxon>
        <taxon>Mucoromycota</taxon>
        <taxon>Mucoromycotina</taxon>
        <taxon>Mucoromycetes</taxon>
        <taxon>Mucorales</taxon>
        <taxon>Mucorineae</taxon>
        <taxon>Rhizopodaceae</taxon>
        <taxon>Rhizopus</taxon>
    </lineage>
</organism>
<keyword evidence="2" id="KW-0472">Membrane</keyword>
<feature type="domain" description="Phospholipid/glycerol acyltransferase" evidence="3">
    <location>
        <begin position="42"/>
        <end position="241"/>
    </location>
</feature>
<feature type="transmembrane region" description="Helical" evidence="2">
    <location>
        <begin position="386"/>
        <end position="409"/>
    </location>
</feature>
<keyword evidence="2" id="KW-1133">Transmembrane helix</keyword>